<evidence type="ECO:0000313" key="2">
    <source>
        <dbReference type="EMBL" id="CUP43700.1"/>
    </source>
</evidence>
<organism evidence="2 3">
    <name type="scientific">Bacteroides caccae</name>
    <dbReference type="NCBI Taxonomy" id="47678"/>
    <lineage>
        <taxon>Bacteria</taxon>
        <taxon>Pseudomonadati</taxon>
        <taxon>Bacteroidota</taxon>
        <taxon>Bacteroidia</taxon>
        <taxon>Bacteroidales</taxon>
        <taxon>Bacteroidaceae</taxon>
        <taxon>Bacteroides</taxon>
    </lineage>
</organism>
<protein>
    <submittedName>
        <fullName evidence="2">Protein of unknwon function (DUF2893)</fullName>
    </submittedName>
</protein>
<feature type="domain" description="Transcriptional regulator AbiEi antitoxin N-terminal" evidence="1">
    <location>
        <begin position="47"/>
        <end position="138"/>
    </location>
</feature>
<evidence type="ECO:0000313" key="3">
    <source>
        <dbReference type="Proteomes" id="UP000095657"/>
    </source>
</evidence>
<dbReference type="STRING" id="47678.ERS852494_02269"/>
<dbReference type="InterPro" id="IPR033455">
    <property type="entry name" value="AbiEi_3_N"/>
</dbReference>
<dbReference type="Pfam" id="PF11459">
    <property type="entry name" value="AbiEi_3"/>
    <property type="match status" value="1"/>
</dbReference>
<dbReference type="EMBL" id="CZAI01000004">
    <property type="protein sequence ID" value="CUP43700.1"/>
    <property type="molecule type" value="Genomic_DNA"/>
</dbReference>
<proteinExistence type="predicted"/>
<sequence length="295" mass="34164">MVLVFNTTQKVYYTETKSTFKTFGTENNATFAVEKENKSYTVDIEQKSKINQLLLSATPKGLLFSEWLKRNGYSDQLIKRYRESGWLEMLSKGVMYRTGDSLSAYAALSCYNRQLGKTFRVAAHSALELFGFNHYVPMGKPLLMVAHGKQRVPEWIRHDVFDRVIKPFSTDTFSEPQATTIVKDEVDLPVSTPEQAFLECLLLAPQQYSYMDLFYMMEQLTTLRPEMLQRLLETTKSLKVKRMFLYMAEKAGHYWLDALDMSKIEMGTSKLQLAKNGVYISKYKITVPKELNEYE</sequence>
<dbReference type="Pfam" id="PF17194">
    <property type="entry name" value="AbiEi_3_N"/>
    <property type="match status" value="1"/>
</dbReference>
<gene>
    <name evidence="2" type="ORF">ERS852494_02269</name>
</gene>
<name>A0A174NB97_9BACE</name>
<dbReference type="AlphaFoldDB" id="A0A174NB97"/>
<dbReference type="Proteomes" id="UP000095657">
    <property type="component" value="Unassembled WGS sequence"/>
</dbReference>
<dbReference type="InterPro" id="IPR021561">
    <property type="entry name" value="AbiEi_3"/>
</dbReference>
<evidence type="ECO:0000259" key="1">
    <source>
        <dbReference type="Pfam" id="PF17194"/>
    </source>
</evidence>
<accession>A0A174NB97</accession>
<reference evidence="2 3" key="1">
    <citation type="submission" date="2015-09" db="EMBL/GenBank/DDBJ databases">
        <authorList>
            <consortium name="Pathogen Informatics"/>
        </authorList>
    </citation>
    <scope>NUCLEOTIDE SEQUENCE [LARGE SCALE GENOMIC DNA]</scope>
    <source>
        <strain evidence="2 3">2789STDY5834880</strain>
    </source>
</reference>